<keyword evidence="1" id="KW-0732">Signal</keyword>
<dbReference type="Gene3D" id="2.30.130.100">
    <property type="match status" value="1"/>
</dbReference>
<evidence type="ECO:0000313" key="2">
    <source>
        <dbReference type="EMBL" id="JAG91987.1"/>
    </source>
</evidence>
<protein>
    <submittedName>
        <fullName evidence="2">Putative evasin</fullName>
    </submittedName>
</protein>
<reference evidence="2" key="1">
    <citation type="journal article" date="2015" name="PLoS ONE">
        <title>An Insight into the Sialome of the Lone Star Tick, Amblyomma americanum, with a Glimpse on Its Time Dependent Gene Expression.</title>
        <authorList>
            <person name="Karim S."/>
            <person name="Ribeiro J.M."/>
        </authorList>
    </citation>
    <scope>NUCLEOTIDE SEQUENCE</scope>
    <source>
        <tissue evidence="2">Salivary gland</tissue>
    </source>
</reference>
<proteinExistence type="evidence at transcript level"/>
<sequence length="123" mass="13194">MHSTIAYVFVSALALFAALHGSTSAGDEIVDESSAEYYDGNSTDYDYKDGCSCPFPHLNNTNGTSLNSTVDQAKKLTTTVTLMSCTVGKCKNGTCVANGTVEHCFRQPKSKNEVSRRAHTSTI</sequence>
<feature type="signal peptide" evidence="1">
    <location>
        <begin position="1"/>
        <end position="25"/>
    </location>
</feature>
<name>A0A0C9SDE2_AMBAM</name>
<evidence type="ECO:0000256" key="1">
    <source>
        <dbReference type="SAM" id="SignalP"/>
    </source>
</evidence>
<organism evidence="2">
    <name type="scientific">Amblyomma americanum</name>
    <name type="common">Lone star tick</name>
    <dbReference type="NCBI Taxonomy" id="6943"/>
    <lineage>
        <taxon>Eukaryota</taxon>
        <taxon>Metazoa</taxon>
        <taxon>Ecdysozoa</taxon>
        <taxon>Arthropoda</taxon>
        <taxon>Chelicerata</taxon>
        <taxon>Arachnida</taxon>
        <taxon>Acari</taxon>
        <taxon>Parasitiformes</taxon>
        <taxon>Ixodida</taxon>
        <taxon>Ixodoidea</taxon>
        <taxon>Ixodidae</taxon>
        <taxon>Amblyomminae</taxon>
        <taxon>Amblyomma</taxon>
    </lineage>
</organism>
<feature type="chain" id="PRO_5002212983" evidence="1">
    <location>
        <begin position="26"/>
        <end position="123"/>
    </location>
</feature>
<dbReference type="EMBL" id="GBZX01000753">
    <property type="protein sequence ID" value="JAG91987.1"/>
    <property type="molecule type" value="mRNA"/>
</dbReference>
<dbReference type="AlphaFoldDB" id="A0A0C9SDE2"/>
<accession>A0A0C9SDE2</accession>